<dbReference type="Proteomes" id="UP001479436">
    <property type="component" value="Unassembled WGS sequence"/>
</dbReference>
<feature type="region of interest" description="Disordered" evidence="1">
    <location>
        <begin position="35"/>
        <end position="54"/>
    </location>
</feature>
<gene>
    <name evidence="2" type="ORF">K7432_011658</name>
</gene>
<sequence length="54" mass="5971">MVVRLRFNSHYSEAAGKKIALHEELLRFSTAFPFDSDADASVSPLQASDTAGWE</sequence>
<feature type="compositionally biased region" description="Polar residues" evidence="1">
    <location>
        <begin position="43"/>
        <end position="54"/>
    </location>
</feature>
<reference evidence="2 3" key="1">
    <citation type="submission" date="2023-04" db="EMBL/GenBank/DDBJ databases">
        <title>Genome of Basidiobolus ranarum AG-B5.</title>
        <authorList>
            <person name="Stajich J.E."/>
            <person name="Carter-House D."/>
            <person name="Gryganskyi A."/>
        </authorList>
    </citation>
    <scope>NUCLEOTIDE SEQUENCE [LARGE SCALE GENOMIC DNA]</scope>
    <source>
        <strain evidence="2 3">AG-B5</strain>
    </source>
</reference>
<organism evidence="2 3">
    <name type="scientific">Basidiobolus ranarum</name>
    <dbReference type="NCBI Taxonomy" id="34480"/>
    <lineage>
        <taxon>Eukaryota</taxon>
        <taxon>Fungi</taxon>
        <taxon>Fungi incertae sedis</taxon>
        <taxon>Zoopagomycota</taxon>
        <taxon>Entomophthoromycotina</taxon>
        <taxon>Basidiobolomycetes</taxon>
        <taxon>Basidiobolales</taxon>
        <taxon>Basidiobolaceae</taxon>
        <taxon>Basidiobolus</taxon>
    </lineage>
</organism>
<evidence type="ECO:0000313" key="2">
    <source>
        <dbReference type="EMBL" id="KAK9762524.1"/>
    </source>
</evidence>
<accession>A0ABR2WLZ3</accession>
<evidence type="ECO:0000313" key="3">
    <source>
        <dbReference type="Proteomes" id="UP001479436"/>
    </source>
</evidence>
<name>A0ABR2WLZ3_9FUNG</name>
<dbReference type="EMBL" id="JASJQH010000926">
    <property type="protein sequence ID" value="KAK9762524.1"/>
    <property type="molecule type" value="Genomic_DNA"/>
</dbReference>
<evidence type="ECO:0000256" key="1">
    <source>
        <dbReference type="SAM" id="MobiDB-lite"/>
    </source>
</evidence>
<protein>
    <submittedName>
        <fullName evidence="2">Uncharacterized protein</fullName>
    </submittedName>
</protein>
<comment type="caution">
    <text evidence="2">The sequence shown here is derived from an EMBL/GenBank/DDBJ whole genome shotgun (WGS) entry which is preliminary data.</text>
</comment>
<proteinExistence type="predicted"/>
<keyword evidence="3" id="KW-1185">Reference proteome</keyword>